<dbReference type="Gene3D" id="3.90.226.10">
    <property type="entry name" value="2-enoyl-CoA Hydratase, Chain A, domain 1"/>
    <property type="match status" value="1"/>
</dbReference>
<name>A0A5D3WLU2_9BACT</name>
<dbReference type="SUPFAM" id="SSF48179">
    <property type="entry name" value="6-phosphogluconate dehydrogenase C-terminal domain-like"/>
    <property type="match status" value="2"/>
</dbReference>
<dbReference type="SUPFAM" id="SSF51735">
    <property type="entry name" value="NAD(P)-binding Rossmann-fold domains"/>
    <property type="match status" value="1"/>
</dbReference>
<feature type="domain" description="3-hydroxyacyl-CoA dehydrogenase C-terminal" evidence="8">
    <location>
        <begin position="290"/>
        <end position="352"/>
    </location>
</feature>
<dbReference type="InterPro" id="IPR029045">
    <property type="entry name" value="ClpP/crotonase-like_dom_sf"/>
</dbReference>
<organism evidence="11 12">
    <name type="scientific">Geothermobacter ehrlichii</name>
    <dbReference type="NCBI Taxonomy" id="213224"/>
    <lineage>
        <taxon>Bacteria</taxon>
        <taxon>Pseudomonadati</taxon>
        <taxon>Thermodesulfobacteriota</taxon>
        <taxon>Desulfuromonadia</taxon>
        <taxon>Desulfuromonadales</taxon>
        <taxon>Geothermobacteraceae</taxon>
        <taxon>Geothermobacter</taxon>
    </lineage>
</organism>
<keyword evidence="2" id="KW-0560">Oxidoreductase</keyword>
<dbReference type="FunFam" id="3.40.50.720:FF:000009">
    <property type="entry name" value="Fatty oxidation complex, alpha subunit"/>
    <property type="match status" value="1"/>
</dbReference>
<reference evidence="11 12" key="1">
    <citation type="submission" date="2019-07" db="EMBL/GenBank/DDBJ databases">
        <title>Genomic Encyclopedia of Type Strains, Phase IV (KMG-IV): sequencing the most valuable type-strain genomes for metagenomic binning, comparative biology and taxonomic classification.</title>
        <authorList>
            <person name="Goeker M."/>
        </authorList>
    </citation>
    <scope>NUCLEOTIDE SEQUENCE [LARGE SCALE GENOMIC DNA]</scope>
    <source>
        <strain evidence="11 12">SS015</strain>
    </source>
</reference>
<dbReference type="Proteomes" id="UP000324159">
    <property type="component" value="Unassembled WGS sequence"/>
</dbReference>
<dbReference type="PANTHER" id="PTHR23309:SF49">
    <property type="entry name" value="PEROXISOMAL BIFUNCTIONAL ENZYME"/>
    <property type="match status" value="1"/>
</dbReference>
<keyword evidence="12" id="KW-1185">Reference proteome</keyword>
<comment type="similarity">
    <text evidence="1">Belongs to the enoyl-CoA hydratase/isomerase family.</text>
</comment>
<evidence type="ECO:0000313" key="12">
    <source>
        <dbReference type="Proteomes" id="UP000324159"/>
    </source>
</evidence>
<dbReference type="InterPro" id="IPR006176">
    <property type="entry name" value="3-OHacyl-CoA_DH_NAD-bd"/>
</dbReference>
<dbReference type="Gene3D" id="1.10.12.10">
    <property type="entry name" value="Lyase 2-enoyl-coa Hydratase, Chain A, domain 2"/>
    <property type="match status" value="1"/>
</dbReference>
<dbReference type="SUPFAM" id="SSF52096">
    <property type="entry name" value="ClpP/crotonase"/>
    <property type="match status" value="1"/>
</dbReference>
<evidence type="ECO:0000256" key="4">
    <source>
        <dbReference type="ARBA" id="ARBA00023235"/>
    </source>
</evidence>
<proteinExistence type="inferred from homology"/>
<dbReference type="Gene3D" id="3.40.50.720">
    <property type="entry name" value="NAD(P)-binding Rossmann-like Domain"/>
    <property type="match status" value="1"/>
</dbReference>
<dbReference type="GO" id="GO:0006635">
    <property type="term" value="P:fatty acid beta-oxidation"/>
    <property type="evidence" value="ECO:0007669"/>
    <property type="project" value="TreeGrafter"/>
</dbReference>
<dbReference type="GO" id="GO:0016853">
    <property type="term" value="F:isomerase activity"/>
    <property type="evidence" value="ECO:0007669"/>
    <property type="project" value="UniProtKB-KW"/>
</dbReference>
<dbReference type="PANTHER" id="PTHR23309">
    <property type="entry name" value="3-HYDROXYACYL-COA DEHYROGENASE"/>
    <property type="match status" value="1"/>
</dbReference>
<dbReference type="GO" id="GO:0016829">
    <property type="term" value="F:lyase activity"/>
    <property type="evidence" value="ECO:0007669"/>
    <property type="project" value="UniProtKB-KW"/>
</dbReference>
<dbReference type="InterPro" id="IPR006108">
    <property type="entry name" value="3HC_DH_C"/>
</dbReference>
<evidence type="ECO:0000256" key="7">
    <source>
        <dbReference type="ARBA" id="ARBA00049556"/>
    </source>
</evidence>
<feature type="domain" description="Enoyl-CoA hydratase/isomerase" evidence="10">
    <location>
        <begin position="384"/>
        <end position="555"/>
    </location>
</feature>
<comment type="caution">
    <text evidence="11">The sequence shown here is derived from an EMBL/GenBank/DDBJ whole genome shotgun (WGS) entry which is preliminary data.</text>
</comment>
<evidence type="ECO:0000259" key="10">
    <source>
        <dbReference type="Pfam" id="PF16113"/>
    </source>
</evidence>
<dbReference type="InterPro" id="IPR014748">
    <property type="entry name" value="Enoyl-CoA_hydra_C"/>
</dbReference>
<dbReference type="AlphaFoldDB" id="A0A5D3WLU2"/>
<gene>
    <name evidence="11" type="ORF">EDC39_103257</name>
</gene>
<feature type="domain" description="3-hydroxyacyl-CoA dehydrogenase NAD binding" evidence="9">
    <location>
        <begin position="6"/>
        <end position="184"/>
    </location>
</feature>
<evidence type="ECO:0000259" key="8">
    <source>
        <dbReference type="Pfam" id="PF00725"/>
    </source>
</evidence>
<evidence type="ECO:0000256" key="5">
    <source>
        <dbReference type="ARBA" id="ARBA00023239"/>
    </source>
</evidence>
<evidence type="ECO:0000256" key="2">
    <source>
        <dbReference type="ARBA" id="ARBA00023002"/>
    </source>
</evidence>
<dbReference type="RefSeq" id="WP_148895322.1">
    <property type="nucleotide sequence ID" value="NZ_VNIB01000003.1"/>
</dbReference>
<keyword evidence="3" id="KW-0520">NAD</keyword>
<sequence length="671" mass="72340">MKPITTVGVVGAGTMGSAIAQHFIMKGLPVILLDQQDAFLEKGVGHIRSSLEEAMQRKLIDEAGLEQILGRLRCTTDQAALAEADLVVEAIFENLEVKKQLFAELEQVVGADCILASNTSSFLISDIAADLKTPERVVGVHYFYHAAKNKLVEIIPGEKTDGAIVSALENFYSYYDKTPILVKDAPGFAVNRFFVPWLNEAARLLEEGFGSIAFIDRVACEVFGVGMGPFALMNATGVPIAMHAADGLAGKLGPFYAPAEILCKQVEAKQDWDVEDSTPLNDGSDQKEVVIRRLVGASLGVAAQMVDEGVVDATSADLGARAGLRWPVGPFELLGKLGPDRVREMVESVFSAWDLPLPACLEKAAAGQALSLDWVTTEVVGDTGFIIFNLPDRMNPLGEQVMEQLDRCVDELNARDDIDRIIIHGKGKAFIAGADIKFFLDAMDAGDLDRIQRFTEFGHRVLNKIGASDKTTFAYLDGLTLGGGLELALACDYRIGTRKSVLAFPETGIGIYPGLGGTQRTSRLIGVARAKLLIATGQFINAKQAYAFGLVDTVIDPPFDWRELAGFSIDRPQAGRTEETPEEAAFAAFDGDLSSPLLDREGFEKQAKGIRRKAPIALKMAMELIDKGRDLDLAAGLQLELDGLKTIFATADAKTGLSSIITGQKPVFIGK</sequence>
<keyword evidence="6" id="KW-0511">Multifunctional enzyme</keyword>
<dbReference type="Pfam" id="PF02737">
    <property type="entry name" value="3HCDH_N"/>
    <property type="match status" value="1"/>
</dbReference>
<dbReference type="GO" id="GO:0003857">
    <property type="term" value="F:(3S)-3-hydroxyacyl-CoA dehydrogenase (NAD+) activity"/>
    <property type="evidence" value="ECO:0007669"/>
    <property type="project" value="UniProtKB-EC"/>
</dbReference>
<dbReference type="Pfam" id="PF16113">
    <property type="entry name" value="ECH_2"/>
    <property type="match status" value="1"/>
</dbReference>
<dbReference type="InterPro" id="IPR036291">
    <property type="entry name" value="NAD(P)-bd_dom_sf"/>
</dbReference>
<evidence type="ECO:0000256" key="3">
    <source>
        <dbReference type="ARBA" id="ARBA00023027"/>
    </source>
</evidence>
<keyword evidence="4" id="KW-0413">Isomerase</keyword>
<dbReference type="EMBL" id="VNIB01000003">
    <property type="protein sequence ID" value="TYO99411.1"/>
    <property type="molecule type" value="Genomic_DNA"/>
</dbReference>
<dbReference type="Pfam" id="PF00725">
    <property type="entry name" value="3HCDH"/>
    <property type="match status" value="2"/>
</dbReference>
<evidence type="ECO:0000256" key="6">
    <source>
        <dbReference type="ARBA" id="ARBA00023268"/>
    </source>
</evidence>
<keyword evidence="5" id="KW-0456">Lyase</keyword>
<dbReference type="CDD" id="cd06558">
    <property type="entry name" value="crotonase-like"/>
    <property type="match status" value="1"/>
</dbReference>
<protein>
    <submittedName>
        <fullName evidence="11">Enoyl-CoA hydratase/3-hydroxyacyl-CoA dehydrogenase</fullName>
    </submittedName>
</protein>
<accession>A0A5D3WLU2</accession>
<evidence type="ECO:0000256" key="1">
    <source>
        <dbReference type="ARBA" id="ARBA00005254"/>
    </source>
</evidence>
<dbReference type="InterPro" id="IPR045004">
    <property type="entry name" value="ECH_dom"/>
</dbReference>
<evidence type="ECO:0000259" key="9">
    <source>
        <dbReference type="Pfam" id="PF02737"/>
    </source>
</evidence>
<evidence type="ECO:0000313" key="11">
    <source>
        <dbReference type="EMBL" id="TYO99411.1"/>
    </source>
</evidence>
<dbReference type="OrthoDB" id="9775332at2"/>
<comment type="catalytic activity">
    <reaction evidence="7">
        <text>a (3S)-3-hydroxyacyl-CoA + NAD(+) = a 3-oxoacyl-CoA + NADH + H(+)</text>
        <dbReference type="Rhea" id="RHEA:22432"/>
        <dbReference type="ChEBI" id="CHEBI:15378"/>
        <dbReference type="ChEBI" id="CHEBI:57318"/>
        <dbReference type="ChEBI" id="CHEBI:57540"/>
        <dbReference type="ChEBI" id="CHEBI:57945"/>
        <dbReference type="ChEBI" id="CHEBI:90726"/>
        <dbReference type="EC" id="1.1.1.35"/>
    </reaction>
</comment>
<dbReference type="Gene3D" id="1.10.1040.50">
    <property type="match status" value="1"/>
</dbReference>
<dbReference type="GO" id="GO:0070403">
    <property type="term" value="F:NAD+ binding"/>
    <property type="evidence" value="ECO:0007669"/>
    <property type="project" value="InterPro"/>
</dbReference>
<dbReference type="InterPro" id="IPR008927">
    <property type="entry name" value="6-PGluconate_DH-like_C_sf"/>
</dbReference>
<feature type="domain" description="3-hydroxyacyl-CoA dehydrogenase C-terminal" evidence="8">
    <location>
        <begin position="187"/>
        <end position="269"/>
    </location>
</feature>